<dbReference type="InterPro" id="IPR053866">
    <property type="entry name" value="PhyR_sigma2"/>
</dbReference>
<dbReference type="PANTHER" id="PTHR43133">
    <property type="entry name" value="RNA POLYMERASE ECF-TYPE SIGMA FACTO"/>
    <property type="match status" value="1"/>
</dbReference>
<dbReference type="CDD" id="cd06171">
    <property type="entry name" value="Sigma70_r4"/>
    <property type="match status" value="1"/>
</dbReference>
<keyword evidence="4" id="KW-0804">Transcription</keyword>
<dbReference type="EMBL" id="BBIO01000006">
    <property type="protein sequence ID" value="GAK44957.1"/>
    <property type="molecule type" value="Genomic_DNA"/>
</dbReference>
<proteinExistence type="inferred from homology"/>
<feature type="domain" description="RNA polymerase sigma factor 70 region 4 type 2" evidence="5">
    <location>
        <begin position="103"/>
        <end position="154"/>
    </location>
</feature>
<dbReference type="Pfam" id="PF22029">
    <property type="entry name" value="PhyR_sigma2"/>
    <property type="match status" value="1"/>
</dbReference>
<name>A0A081BA89_9HYPH</name>
<dbReference type="Gene3D" id="1.10.1740.10">
    <property type="match status" value="1"/>
</dbReference>
<dbReference type="InterPro" id="IPR036388">
    <property type="entry name" value="WH-like_DNA-bd_sf"/>
</dbReference>
<dbReference type="SUPFAM" id="SSF88659">
    <property type="entry name" value="Sigma3 and sigma4 domains of RNA polymerase sigma factors"/>
    <property type="match status" value="1"/>
</dbReference>
<gene>
    <name evidence="7" type="ORF">M2A_1456</name>
</gene>
<dbReference type="eggNOG" id="COG1595">
    <property type="taxonomic scope" value="Bacteria"/>
</dbReference>
<dbReference type="STRING" id="1333998.M2A_1456"/>
<dbReference type="Proteomes" id="UP000028702">
    <property type="component" value="Unassembled WGS sequence"/>
</dbReference>
<dbReference type="InterPro" id="IPR014284">
    <property type="entry name" value="RNA_pol_sigma-70_dom"/>
</dbReference>
<sequence length="172" mass="19931">MDELKWRVAREVPHLRRFAFALTGRREAADDLVQDALERAWKKRHLRRQGGALRPWLFKIMYRVFLNGRRRAVVAQEEFQDEVHGLEECSGLPAQEMRLRMDDMRRALDALPGEQRAAVVLVALEGVSYDQAANMIGVPVGTLRSRLFRGREKLQGLMRGEGRMAPRLRRVK</sequence>
<keyword evidence="2" id="KW-0805">Transcription regulation</keyword>
<dbReference type="RefSeq" id="WP_045445136.1">
    <property type="nucleotide sequence ID" value="NZ_BBIO01000006.1"/>
</dbReference>
<evidence type="ECO:0000256" key="2">
    <source>
        <dbReference type="ARBA" id="ARBA00023015"/>
    </source>
</evidence>
<dbReference type="AlphaFoldDB" id="A0A081BA89"/>
<dbReference type="NCBIfam" id="TIGR02937">
    <property type="entry name" value="sigma70-ECF"/>
    <property type="match status" value="1"/>
</dbReference>
<protein>
    <submittedName>
        <fullName evidence="7">ECF subfamily RNA polymerase sigma-24 factor</fullName>
    </submittedName>
</protein>
<evidence type="ECO:0000259" key="6">
    <source>
        <dbReference type="Pfam" id="PF22029"/>
    </source>
</evidence>
<evidence type="ECO:0000256" key="3">
    <source>
        <dbReference type="ARBA" id="ARBA00023082"/>
    </source>
</evidence>
<dbReference type="Gene3D" id="1.10.10.10">
    <property type="entry name" value="Winged helix-like DNA-binding domain superfamily/Winged helix DNA-binding domain"/>
    <property type="match status" value="1"/>
</dbReference>
<evidence type="ECO:0000259" key="5">
    <source>
        <dbReference type="Pfam" id="PF08281"/>
    </source>
</evidence>
<evidence type="ECO:0000256" key="4">
    <source>
        <dbReference type="ARBA" id="ARBA00023163"/>
    </source>
</evidence>
<dbReference type="InterPro" id="IPR013249">
    <property type="entry name" value="RNA_pol_sigma70_r4_t2"/>
</dbReference>
<evidence type="ECO:0000256" key="1">
    <source>
        <dbReference type="ARBA" id="ARBA00010641"/>
    </source>
</evidence>
<dbReference type="GO" id="GO:0006352">
    <property type="term" value="P:DNA-templated transcription initiation"/>
    <property type="evidence" value="ECO:0007669"/>
    <property type="project" value="InterPro"/>
</dbReference>
<dbReference type="GO" id="GO:0016987">
    <property type="term" value="F:sigma factor activity"/>
    <property type="evidence" value="ECO:0007669"/>
    <property type="project" value="UniProtKB-KW"/>
</dbReference>
<dbReference type="InterPro" id="IPR039425">
    <property type="entry name" value="RNA_pol_sigma-70-like"/>
</dbReference>
<dbReference type="InterPro" id="IPR013325">
    <property type="entry name" value="RNA_pol_sigma_r2"/>
</dbReference>
<dbReference type="PANTHER" id="PTHR43133:SF25">
    <property type="entry name" value="RNA POLYMERASE SIGMA FACTOR RFAY-RELATED"/>
    <property type="match status" value="1"/>
</dbReference>
<accession>A0A081BA89</accession>
<feature type="domain" description="PhyR sigma2" evidence="6">
    <location>
        <begin position="8"/>
        <end position="61"/>
    </location>
</feature>
<keyword evidence="8" id="KW-1185">Reference proteome</keyword>
<dbReference type="SUPFAM" id="SSF88946">
    <property type="entry name" value="Sigma2 domain of RNA polymerase sigma factors"/>
    <property type="match status" value="1"/>
</dbReference>
<evidence type="ECO:0000313" key="8">
    <source>
        <dbReference type="Proteomes" id="UP000028702"/>
    </source>
</evidence>
<reference evidence="7 8" key="1">
    <citation type="submission" date="2014-07" db="EMBL/GenBank/DDBJ databases">
        <title>Tepidicaulis marinum gen. nov., sp. nov., a novel marine bacterium denitrifying nitrate to nitrous oxide strictly under microaerobic conditions.</title>
        <authorList>
            <person name="Takeuchi M."/>
            <person name="Yamagishi T."/>
            <person name="Kamagata Y."/>
            <person name="Oshima K."/>
            <person name="Hattori M."/>
            <person name="Katayama T."/>
            <person name="Hanada S."/>
            <person name="Tamaki H."/>
            <person name="Marumo K."/>
            <person name="Maeda H."/>
            <person name="Nedachi M."/>
            <person name="Iwasaki W."/>
            <person name="Suwa Y."/>
            <person name="Sakata S."/>
        </authorList>
    </citation>
    <scope>NUCLEOTIDE SEQUENCE [LARGE SCALE GENOMIC DNA]</scope>
    <source>
        <strain evidence="7 8">MA2</strain>
    </source>
</reference>
<evidence type="ECO:0000313" key="7">
    <source>
        <dbReference type="EMBL" id="GAK44957.1"/>
    </source>
</evidence>
<dbReference type="Pfam" id="PF08281">
    <property type="entry name" value="Sigma70_r4_2"/>
    <property type="match status" value="1"/>
</dbReference>
<keyword evidence="3" id="KW-0731">Sigma factor</keyword>
<dbReference type="GO" id="GO:0003677">
    <property type="term" value="F:DNA binding"/>
    <property type="evidence" value="ECO:0007669"/>
    <property type="project" value="InterPro"/>
</dbReference>
<comment type="caution">
    <text evidence="7">The sequence shown here is derived from an EMBL/GenBank/DDBJ whole genome shotgun (WGS) entry which is preliminary data.</text>
</comment>
<dbReference type="InterPro" id="IPR013324">
    <property type="entry name" value="RNA_pol_sigma_r3/r4-like"/>
</dbReference>
<comment type="similarity">
    <text evidence="1">Belongs to the sigma-70 factor family. ECF subfamily.</text>
</comment>
<organism evidence="7 8">
    <name type="scientific">Tepidicaulis marinus</name>
    <dbReference type="NCBI Taxonomy" id="1333998"/>
    <lineage>
        <taxon>Bacteria</taxon>
        <taxon>Pseudomonadati</taxon>
        <taxon>Pseudomonadota</taxon>
        <taxon>Alphaproteobacteria</taxon>
        <taxon>Hyphomicrobiales</taxon>
        <taxon>Parvibaculaceae</taxon>
        <taxon>Tepidicaulis</taxon>
    </lineage>
</organism>